<dbReference type="AlphaFoldDB" id="A0A4Y9YDP5"/>
<sequence>MCVAIRIIKPTPSSLIPPTYSLLTLHECPRTGAAAHILTRLMCAVPSAFSIQITCAAIARAGSSNRRRRSQYICSLAYDERSEHPGSGRDMCNTYRLRLLTTSHIRAGSAAIFCAYDMHLSRGGRCLSSASAPTPAPRRLSCFSHVHLFIPS</sequence>
<evidence type="ECO:0000313" key="1">
    <source>
        <dbReference type="EMBL" id="TFY59009.1"/>
    </source>
</evidence>
<protein>
    <submittedName>
        <fullName evidence="1">Uncharacterized protein</fullName>
    </submittedName>
</protein>
<proteinExistence type="predicted"/>
<name>A0A4Y9YDP5_9AGAM</name>
<organism evidence="1 2">
    <name type="scientific">Dentipellis fragilis</name>
    <dbReference type="NCBI Taxonomy" id="205917"/>
    <lineage>
        <taxon>Eukaryota</taxon>
        <taxon>Fungi</taxon>
        <taxon>Dikarya</taxon>
        <taxon>Basidiomycota</taxon>
        <taxon>Agaricomycotina</taxon>
        <taxon>Agaricomycetes</taxon>
        <taxon>Russulales</taxon>
        <taxon>Hericiaceae</taxon>
        <taxon>Dentipellis</taxon>
    </lineage>
</organism>
<accession>A0A4Y9YDP5</accession>
<keyword evidence="2" id="KW-1185">Reference proteome</keyword>
<gene>
    <name evidence="1" type="ORF">EVG20_g7951</name>
</gene>
<evidence type="ECO:0000313" key="2">
    <source>
        <dbReference type="Proteomes" id="UP000298327"/>
    </source>
</evidence>
<dbReference type="EMBL" id="SEOQ01000646">
    <property type="protein sequence ID" value="TFY59009.1"/>
    <property type="molecule type" value="Genomic_DNA"/>
</dbReference>
<comment type="caution">
    <text evidence="1">The sequence shown here is derived from an EMBL/GenBank/DDBJ whole genome shotgun (WGS) entry which is preliminary data.</text>
</comment>
<reference evidence="1 2" key="1">
    <citation type="submission" date="2019-02" db="EMBL/GenBank/DDBJ databases">
        <title>Genome sequencing of the rare red list fungi Dentipellis fragilis.</title>
        <authorList>
            <person name="Buettner E."/>
            <person name="Kellner H."/>
        </authorList>
    </citation>
    <scope>NUCLEOTIDE SEQUENCE [LARGE SCALE GENOMIC DNA]</scope>
    <source>
        <strain evidence="1 2">DSM 105465</strain>
    </source>
</reference>
<dbReference type="Proteomes" id="UP000298327">
    <property type="component" value="Unassembled WGS sequence"/>
</dbReference>